<feature type="domain" description="N-acetyltransferase" evidence="3">
    <location>
        <begin position="1"/>
        <end position="138"/>
    </location>
</feature>
<dbReference type="CDD" id="cd04301">
    <property type="entry name" value="NAT_SF"/>
    <property type="match status" value="1"/>
</dbReference>
<dbReference type="EMBL" id="JANGAC010000014">
    <property type="protein sequence ID" value="MCQ4924676.1"/>
    <property type="molecule type" value="Genomic_DNA"/>
</dbReference>
<keyword evidence="2" id="KW-0012">Acyltransferase</keyword>
<gene>
    <name evidence="4" type="ORF">NE686_16350</name>
</gene>
<dbReference type="Pfam" id="PF00583">
    <property type="entry name" value="Acetyltransf_1"/>
    <property type="match status" value="1"/>
</dbReference>
<name>A0ABT1SDY3_9FIRM</name>
<evidence type="ECO:0000313" key="4">
    <source>
        <dbReference type="EMBL" id="MCQ4924676.1"/>
    </source>
</evidence>
<proteinExistence type="predicted"/>
<dbReference type="PANTHER" id="PTHR43626:SF4">
    <property type="entry name" value="GCN5-RELATED N-ACETYLTRANSFERASE 2, CHLOROPLASTIC"/>
    <property type="match status" value="1"/>
</dbReference>
<keyword evidence="1" id="KW-0808">Transferase</keyword>
<reference evidence="4 5" key="1">
    <citation type="submission" date="2022-06" db="EMBL/GenBank/DDBJ databases">
        <title>Isolation of gut microbiota from human fecal samples.</title>
        <authorList>
            <person name="Pamer E.G."/>
            <person name="Barat B."/>
            <person name="Waligurski E."/>
            <person name="Medina S."/>
            <person name="Paddock L."/>
            <person name="Mostad J."/>
        </authorList>
    </citation>
    <scope>NUCLEOTIDE SEQUENCE [LARGE SCALE GENOMIC DNA]</scope>
    <source>
        <strain evidence="4 5">DFI.7.95</strain>
    </source>
</reference>
<dbReference type="PROSITE" id="PS51186">
    <property type="entry name" value="GNAT"/>
    <property type="match status" value="1"/>
</dbReference>
<evidence type="ECO:0000256" key="2">
    <source>
        <dbReference type="ARBA" id="ARBA00023315"/>
    </source>
</evidence>
<dbReference type="RefSeq" id="WP_256312346.1">
    <property type="nucleotide sequence ID" value="NZ_JANGAC010000014.1"/>
</dbReference>
<keyword evidence="5" id="KW-1185">Reference proteome</keyword>
<evidence type="ECO:0000256" key="1">
    <source>
        <dbReference type="ARBA" id="ARBA00022679"/>
    </source>
</evidence>
<evidence type="ECO:0000313" key="5">
    <source>
        <dbReference type="Proteomes" id="UP001524478"/>
    </source>
</evidence>
<sequence>MIQYKTYSSNLKCLEIGQGFFDGWPNPPSVEKHREILEGSYKSIVAIDENNMIIGFINAISDGVLSAYIPLLEVLPQYKNQGIGTELVKRMLEELNDFYMIDLLCDEDLQSFYKKQGMFKAQGMMIRNYKCQSGREMG</sequence>
<dbReference type="PANTHER" id="PTHR43626">
    <property type="entry name" value="ACYL-COA N-ACYLTRANSFERASE"/>
    <property type="match status" value="1"/>
</dbReference>
<dbReference type="InterPro" id="IPR016181">
    <property type="entry name" value="Acyl_CoA_acyltransferase"/>
</dbReference>
<dbReference type="InterPro" id="IPR045039">
    <property type="entry name" value="NSI-like"/>
</dbReference>
<protein>
    <submittedName>
        <fullName evidence="4">GNAT family N-acetyltransferase</fullName>
    </submittedName>
</protein>
<dbReference type="InterPro" id="IPR000182">
    <property type="entry name" value="GNAT_dom"/>
</dbReference>
<accession>A0ABT1SDY3</accession>
<comment type="caution">
    <text evidence="4">The sequence shown here is derived from an EMBL/GenBank/DDBJ whole genome shotgun (WGS) entry which is preliminary data.</text>
</comment>
<dbReference type="Proteomes" id="UP001524478">
    <property type="component" value="Unassembled WGS sequence"/>
</dbReference>
<dbReference type="Gene3D" id="3.40.630.30">
    <property type="match status" value="1"/>
</dbReference>
<dbReference type="SUPFAM" id="SSF55729">
    <property type="entry name" value="Acyl-CoA N-acyltransferases (Nat)"/>
    <property type="match status" value="1"/>
</dbReference>
<evidence type="ECO:0000259" key="3">
    <source>
        <dbReference type="PROSITE" id="PS51186"/>
    </source>
</evidence>
<organism evidence="4 5">
    <name type="scientific">Tissierella carlieri</name>
    <dbReference type="NCBI Taxonomy" id="689904"/>
    <lineage>
        <taxon>Bacteria</taxon>
        <taxon>Bacillati</taxon>
        <taxon>Bacillota</taxon>
        <taxon>Tissierellia</taxon>
        <taxon>Tissierellales</taxon>
        <taxon>Tissierellaceae</taxon>
        <taxon>Tissierella</taxon>
    </lineage>
</organism>